<name>A0A076ERI1_RHOOP</name>
<dbReference type="eggNOG" id="COG0346">
    <property type="taxonomic scope" value="Bacteria"/>
</dbReference>
<dbReference type="SUPFAM" id="SSF54593">
    <property type="entry name" value="Glyoxalase/Bleomycin resistance protein/Dihydroxybiphenyl dioxygenase"/>
    <property type="match status" value="1"/>
</dbReference>
<organism evidence="2 3">
    <name type="scientific">Rhodococcus opacus</name>
    <name type="common">Nocardia opaca</name>
    <dbReference type="NCBI Taxonomy" id="37919"/>
    <lineage>
        <taxon>Bacteria</taxon>
        <taxon>Bacillati</taxon>
        <taxon>Actinomycetota</taxon>
        <taxon>Actinomycetes</taxon>
        <taxon>Mycobacteriales</taxon>
        <taxon>Nocardiaceae</taxon>
        <taxon>Rhodococcus</taxon>
    </lineage>
</organism>
<dbReference type="RefSeq" id="WP_037242904.1">
    <property type="nucleotide sequence ID" value="NZ_CP008947.1"/>
</dbReference>
<evidence type="ECO:0000313" key="3">
    <source>
        <dbReference type="Proteomes" id="UP000028488"/>
    </source>
</evidence>
<dbReference type="InterPro" id="IPR037523">
    <property type="entry name" value="VOC_core"/>
</dbReference>
<dbReference type="PROSITE" id="PS51819">
    <property type="entry name" value="VOC"/>
    <property type="match status" value="1"/>
</dbReference>
<dbReference type="EMBL" id="CP008947">
    <property type="protein sequence ID" value="AII07797.1"/>
    <property type="molecule type" value="Genomic_DNA"/>
</dbReference>
<dbReference type="Proteomes" id="UP000028488">
    <property type="component" value="Chromosome"/>
</dbReference>
<protein>
    <recommendedName>
        <fullName evidence="1">VOC domain-containing protein</fullName>
    </recommendedName>
</protein>
<gene>
    <name evidence="2" type="ORF">EP51_25420</name>
</gene>
<dbReference type="InterPro" id="IPR029068">
    <property type="entry name" value="Glyas_Bleomycin-R_OHBP_Dase"/>
</dbReference>
<dbReference type="Pfam" id="PF13669">
    <property type="entry name" value="Glyoxalase_4"/>
    <property type="match status" value="1"/>
</dbReference>
<accession>A0A076ERI1</accession>
<reference evidence="2 3" key="1">
    <citation type="submission" date="2014-07" db="EMBL/GenBank/DDBJ databases">
        <title>Genome Sequence of Rhodococcus opacus Strain R7, a Biodegrader of Mono- and Polycyclic Aromatic Hydrocarbons.</title>
        <authorList>
            <person name="Di Gennaro P."/>
            <person name="Zampolli J."/>
            <person name="Presti I."/>
            <person name="Cappelletti M."/>
            <person name="D'Ursi P."/>
            <person name="Orro A."/>
            <person name="Mezzelani A."/>
            <person name="Milanesi L."/>
        </authorList>
    </citation>
    <scope>NUCLEOTIDE SEQUENCE [LARGE SCALE GENOMIC DNA]</scope>
    <source>
        <strain evidence="2 3">R7</strain>
    </source>
</reference>
<dbReference type="Gene3D" id="3.10.180.10">
    <property type="entry name" value="2,3-Dihydroxybiphenyl 1,2-Dioxygenase, domain 1"/>
    <property type="match status" value="1"/>
</dbReference>
<proteinExistence type="predicted"/>
<evidence type="ECO:0000259" key="1">
    <source>
        <dbReference type="PROSITE" id="PS51819"/>
    </source>
</evidence>
<dbReference type="AlphaFoldDB" id="A0A076ERI1"/>
<feature type="domain" description="VOC" evidence="1">
    <location>
        <begin position="5"/>
        <end position="138"/>
    </location>
</feature>
<evidence type="ECO:0000313" key="2">
    <source>
        <dbReference type="EMBL" id="AII07797.1"/>
    </source>
</evidence>
<sequence length="160" mass="17934">MESPNVYHYGILVGDIDNAIKLYGQLFGLTFHEPTEIHLNRLVDPDEHEFDLRATYSRQGPPYMELLEAKGDGVYSAGHGEGVHHIGMWDPEIDENKKRYVDSGVEVDGEVLNADGTTFAWYTNPKTTGGVRFEFVDESAREDLEKWIQTGIMGPGGFVV</sequence>